<comment type="caution">
    <text evidence="2">The sequence shown here is derived from an EMBL/GenBank/DDBJ whole genome shotgun (WGS) entry which is preliminary data.</text>
</comment>
<sequence>MTHYRLAHKLDTFCDLHRKAQKHIRSMIWQFYRDLNAYKRQPSRRRKAQMAARFDRIFKRRTGFAMLDRLLARLHANKAELLTVLDRPDIPLHTNGSENDIRCQVIRRKISGGTRSNRGRACRDAFLGLAKTCSKLGITFWDYLGDRLDIPNHPSVPPLPNLVRMRCATI</sequence>
<organism evidence="2 3">
    <name type="scientific">Mesorhizobium cantuariense</name>
    <dbReference type="NCBI Taxonomy" id="1300275"/>
    <lineage>
        <taxon>Bacteria</taxon>
        <taxon>Pseudomonadati</taxon>
        <taxon>Pseudomonadota</taxon>
        <taxon>Alphaproteobacteria</taxon>
        <taxon>Hyphomicrobiales</taxon>
        <taxon>Phyllobacteriaceae</taxon>
        <taxon>Mesorhizobium</taxon>
    </lineage>
</organism>
<reference evidence="3" key="1">
    <citation type="journal article" date="2019" name="Int. J. Syst. Evol. Microbiol.">
        <title>The Global Catalogue of Microorganisms (GCM) 10K type strain sequencing project: providing services to taxonomists for standard genome sequencing and annotation.</title>
        <authorList>
            <consortium name="The Broad Institute Genomics Platform"/>
            <consortium name="The Broad Institute Genome Sequencing Center for Infectious Disease"/>
            <person name="Wu L."/>
            <person name="Ma J."/>
        </authorList>
    </citation>
    <scope>NUCLEOTIDE SEQUENCE [LARGE SCALE GENOMIC DNA]</scope>
    <source>
        <strain evidence="3">ICMP 19515</strain>
    </source>
</reference>
<dbReference type="Proteomes" id="UP001595648">
    <property type="component" value="Unassembled WGS sequence"/>
</dbReference>
<keyword evidence="3" id="KW-1185">Reference proteome</keyword>
<proteinExistence type="predicted"/>
<dbReference type="PANTHER" id="PTHR33678:SF2">
    <property type="match status" value="1"/>
</dbReference>
<dbReference type="EMBL" id="JBHRVD010000001">
    <property type="protein sequence ID" value="MFC3325020.1"/>
    <property type="molecule type" value="Genomic_DNA"/>
</dbReference>
<dbReference type="InterPro" id="IPR052344">
    <property type="entry name" value="Transposase-related"/>
</dbReference>
<dbReference type="RefSeq" id="WP_378982326.1">
    <property type="nucleotide sequence ID" value="NZ_JBHRVD010000001.1"/>
</dbReference>
<protein>
    <submittedName>
        <fullName evidence="2">Transposase</fullName>
    </submittedName>
</protein>
<name>A0ABV7MSV4_9HYPH</name>
<evidence type="ECO:0000313" key="2">
    <source>
        <dbReference type="EMBL" id="MFC3325020.1"/>
    </source>
</evidence>
<dbReference type="PANTHER" id="PTHR33678">
    <property type="entry name" value="BLL1576 PROTEIN"/>
    <property type="match status" value="1"/>
</dbReference>
<feature type="domain" description="Transposase IS66 central" evidence="1">
    <location>
        <begin position="32"/>
        <end position="119"/>
    </location>
</feature>
<evidence type="ECO:0000313" key="3">
    <source>
        <dbReference type="Proteomes" id="UP001595648"/>
    </source>
</evidence>
<evidence type="ECO:0000259" key="1">
    <source>
        <dbReference type="Pfam" id="PF03050"/>
    </source>
</evidence>
<dbReference type="Pfam" id="PF03050">
    <property type="entry name" value="DDE_Tnp_IS66"/>
    <property type="match status" value="1"/>
</dbReference>
<gene>
    <name evidence="2" type="ORF">ACFOJ9_25095</name>
</gene>
<accession>A0ABV7MSV4</accession>
<dbReference type="InterPro" id="IPR004291">
    <property type="entry name" value="Transposase_IS66_central"/>
</dbReference>